<dbReference type="EMBL" id="KN120510">
    <property type="protein sequence ID" value="KFO38472.1"/>
    <property type="molecule type" value="Genomic_DNA"/>
</dbReference>
<proteinExistence type="predicted"/>
<evidence type="ECO:0000313" key="2">
    <source>
        <dbReference type="Proteomes" id="UP000028990"/>
    </source>
</evidence>
<name>A0A091E529_FUKDA</name>
<dbReference type="AlphaFoldDB" id="A0A091E529"/>
<reference evidence="1 2" key="1">
    <citation type="submission" date="2013-11" db="EMBL/GenBank/DDBJ databases">
        <title>The Damaraland mole rat (Fukomys damarensis) genome and evolution of African mole rats.</title>
        <authorList>
            <person name="Gladyshev V.N."/>
            <person name="Fang X."/>
        </authorList>
    </citation>
    <scope>NUCLEOTIDE SEQUENCE [LARGE SCALE GENOMIC DNA]</scope>
    <source>
        <tissue evidence="1">Liver</tissue>
    </source>
</reference>
<keyword evidence="2" id="KW-1185">Reference proteome</keyword>
<sequence>MVMPTGTGNKPPASLELRAFNGKQRVVAQVPQVRHRSSAQIKTKQARILCRLTENNVERHIHRTLKDNSKITLPFRTVQCEGDVNQVMKGVGLTSVLSFSTCFDMGYAG</sequence>
<protein>
    <submittedName>
        <fullName evidence="1">Uncharacterized protein</fullName>
    </submittedName>
</protein>
<accession>A0A091E529</accession>
<organism evidence="1 2">
    <name type="scientific">Fukomys damarensis</name>
    <name type="common">Damaraland mole rat</name>
    <name type="synonym">Cryptomys damarensis</name>
    <dbReference type="NCBI Taxonomy" id="885580"/>
    <lineage>
        <taxon>Eukaryota</taxon>
        <taxon>Metazoa</taxon>
        <taxon>Chordata</taxon>
        <taxon>Craniata</taxon>
        <taxon>Vertebrata</taxon>
        <taxon>Euteleostomi</taxon>
        <taxon>Mammalia</taxon>
        <taxon>Eutheria</taxon>
        <taxon>Euarchontoglires</taxon>
        <taxon>Glires</taxon>
        <taxon>Rodentia</taxon>
        <taxon>Hystricomorpha</taxon>
        <taxon>Bathyergidae</taxon>
        <taxon>Fukomys</taxon>
    </lineage>
</organism>
<dbReference type="Proteomes" id="UP000028990">
    <property type="component" value="Unassembled WGS sequence"/>
</dbReference>
<evidence type="ECO:0000313" key="1">
    <source>
        <dbReference type="EMBL" id="KFO38472.1"/>
    </source>
</evidence>
<gene>
    <name evidence="1" type="ORF">H920_00121</name>
</gene>